<dbReference type="Pfam" id="PF08214">
    <property type="entry name" value="HAT_KAT11"/>
    <property type="match status" value="1"/>
</dbReference>
<proteinExistence type="predicted"/>
<gene>
    <name evidence="11" type="ORF">BJ878DRAFT_156261</name>
</gene>
<accession>A0A9P7Z0N7</accession>
<evidence type="ECO:0000313" key="12">
    <source>
        <dbReference type="Proteomes" id="UP000887226"/>
    </source>
</evidence>
<keyword evidence="5" id="KW-0007">Acetylation</keyword>
<keyword evidence="8" id="KW-0539">Nucleus</keyword>
<evidence type="ECO:0000256" key="6">
    <source>
        <dbReference type="ARBA" id="ARBA00023015"/>
    </source>
</evidence>
<keyword evidence="12" id="KW-1185">Reference proteome</keyword>
<sequence>MGALGRLSTNSSIASPTFLQRLAAVLPKDINFKIYHISTPPSRTTALYPAPPGDRPDRTFCESHFLTASIEVPSKSDALRTIEVLVFAIEILIYSTAYSTTFFVSKADSTGYLHLLNLPKGTVSPLRVISATFLEYLGESRQRNNIQSVISLFARAQDQYLFPGSVEYSGKHVLDDRGLVKWWCRVLNPLIEGTRITQHAKQSPWENVGGYLIIPGLDTYETKSYVPRGTKATWTMGHPLSENSRHGSTVPPRCLIPHFPDDPKSRYLDELDEEINKRRDNGSGHWKSVSSVEQFWDMMAFRQECSAGRLVGFIWIVFRPVATTKTLEFEKGYRQSTETTILSQTWNDDDTLPPLPKLALNSASSFQALSQLPIHRCPAKHAELDKSLSSSQPSSRSTKTSTVSKDRKKKLTGPITPRQPRIKTENKSYLLERPVSSPYYEWREQGRGQVIVEESDYKRVTELILRLDFANLDIASSSSQRWTNEVRSAAPAVMKQSWGRVVTGTLVLESEEKASAARVNTLNLGLVRKRRKADDAAGQTPPVIAGKASAGSPAVNDISAGLIRKKPKV</sequence>
<dbReference type="AlphaFoldDB" id="A0A9P7Z0N7"/>
<dbReference type="InterPro" id="IPR013178">
    <property type="entry name" value="Histone_AcTrfase_Rtt109/CBP"/>
</dbReference>
<dbReference type="PANTHER" id="PTHR31571">
    <property type="entry name" value="ALTERED INHERITANCE OF MITOCHONDRIA PROTEIN 6"/>
    <property type="match status" value="1"/>
</dbReference>
<feature type="region of interest" description="Disordered" evidence="10">
    <location>
        <begin position="383"/>
        <end position="420"/>
    </location>
</feature>
<evidence type="ECO:0000256" key="9">
    <source>
        <dbReference type="ARBA" id="ARBA00048940"/>
    </source>
</evidence>
<evidence type="ECO:0000256" key="2">
    <source>
        <dbReference type="ARBA" id="ARBA00013184"/>
    </source>
</evidence>
<reference evidence="11" key="1">
    <citation type="journal article" date="2021" name="IMA Fungus">
        <title>Genomic characterization of three marine fungi, including Emericellopsis atlantica sp. nov. with signatures of a generalist lifestyle and marine biomass degradation.</title>
        <authorList>
            <person name="Hagestad O.C."/>
            <person name="Hou L."/>
            <person name="Andersen J.H."/>
            <person name="Hansen E.H."/>
            <person name="Altermark B."/>
            <person name="Li C."/>
            <person name="Kuhnert E."/>
            <person name="Cox R.J."/>
            <person name="Crous P.W."/>
            <person name="Spatafora J.W."/>
            <person name="Lail K."/>
            <person name="Amirebrahimi M."/>
            <person name="Lipzen A."/>
            <person name="Pangilinan J."/>
            <person name="Andreopoulos W."/>
            <person name="Hayes R.D."/>
            <person name="Ng V."/>
            <person name="Grigoriev I.V."/>
            <person name="Jackson S.A."/>
            <person name="Sutton T.D.S."/>
            <person name="Dobson A.D.W."/>
            <person name="Rama T."/>
        </authorList>
    </citation>
    <scope>NUCLEOTIDE SEQUENCE</scope>
    <source>
        <strain evidence="11">TRa3180A</strain>
    </source>
</reference>
<dbReference type="GO" id="GO:0006974">
    <property type="term" value="P:DNA damage response"/>
    <property type="evidence" value="ECO:0007669"/>
    <property type="project" value="UniProtKB-KW"/>
</dbReference>
<protein>
    <recommendedName>
        <fullName evidence="2">histone acetyltransferase</fullName>
        <ecNumber evidence="2">2.3.1.48</ecNumber>
    </recommendedName>
</protein>
<keyword evidence="7" id="KW-0804">Transcription</keyword>
<evidence type="ECO:0000256" key="1">
    <source>
        <dbReference type="ARBA" id="ARBA00004123"/>
    </source>
</evidence>
<feature type="region of interest" description="Disordered" evidence="10">
    <location>
        <begin position="530"/>
        <end position="553"/>
    </location>
</feature>
<dbReference type="InterPro" id="IPR016849">
    <property type="entry name" value="Rtt109"/>
</dbReference>
<evidence type="ECO:0000256" key="3">
    <source>
        <dbReference type="ARBA" id="ARBA00022679"/>
    </source>
</evidence>
<evidence type="ECO:0000256" key="10">
    <source>
        <dbReference type="SAM" id="MobiDB-lite"/>
    </source>
</evidence>
<comment type="catalytic activity">
    <reaction evidence="9">
        <text>L-lysyl-[histone] + acetyl-CoA = N(6)-acetyl-L-lysyl-[histone] + CoA + H(+)</text>
        <dbReference type="Rhea" id="RHEA:21992"/>
        <dbReference type="Rhea" id="RHEA-COMP:9845"/>
        <dbReference type="Rhea" id="RHEA-COMP:11338"/>
        <dbReference type="ChEBI" id="CHEBI:15378"/>
        <dbReference type="ChEBI" id="CHEBI:29969"/>
        <dbReference type="ChEBI" id="CHEBI:57287"/>
        <dbReference type="ChEBI" id="CHEBI:57288"/>
        <dbReference type="ChEBI" id="CHEBI:61930"/>
        <dbReference type="EC" id="2.3.1.48"/>
    </reaction>
    <physiologicalReaction direction="left-to-right" evidence="9">
        <dbReference type="Rhea" id="RHEA:21993"/>
    </physiologicalReaction>
</comment>
<keyword evidence="4" id="KW-0227">DNA damage</keyword>
<dbReference type="Proteomes" id="UP000887226">
    <property type="component" value="Unassembled WGS sequence"/>
</dbReference>
<dbReference type="GO" id="GO:0032931">
    <property type="term" value="F:histone H3K56 acetyltransferase activity"/>
    <property type="evidence" value="ECO:0007669"/>
    <property type="project" value="TreeGrafter"/>
</dbReference>
<keyword evidence="6" id="KW-0805">Transcription regulation</keyword>
<dbReference type="PANTHER" id="PTHR31571:SF2">
    <property type="entry name" value="HISTONE ACETYLTRANSFERASE RTT109"/>
    <property type="match status" value="1"/>
</dbReference>
<evidence type="ECO:0000256" key="7">
    <source>
        <dbReference type="ARBA" id="ARBA00023163"/>
    </source>
</evidence>
<dbReference type="SMART" id="SM01250">
    <property type="entry name" value="KAT11"/>
    <property type="match status" value="1"/>
</dbReference>
<evidence type="ECO:0000256" key="8">
    <source>
        <dbReference type="ARBA" id="ARBA00023242"/>
    </source>
</evidence>
<dbReference type="EMBL" id="MU254045">
    <property type="protein sequence ID" value="KAG9242705.1"/>
    <property type="molecule type" value="Genomic_DNA"/>
</dbReference>
<evidence type="ECO:0000256" key="5">
    <source>
        <dbReference type="ARBA" id="ARBA00022990"/>
    </source>
</evidence>
<dbReference type="PROSITE" id="PS51728">
    <property type="entry name" value="RTT109_HAT"/>
    <property type="match status" value="1"/>
</dbReference>
<comment type="caution">
    <text evidence="11">The sequence shown here is derived from an EMBL/GenBank/DDBJ whole genome shotgun (WGS) entry which is preliminary data.</text>
</comment>
<dbReference type="InterPro" id="IPR051236">
    <property type="entry name" value="HAT_RTT109-like"/>
</dbReference>
<evidence type="ECO:0000256" key="4">
    <source>
        <dbReference type="ARBA" id="ARBA00022763"/>
    </source>
</evidence>
<dbReference type="EC" id="2.3.1.48" evidence="2"/>
<dbReference type="GO" id="GO:0006355">
    <property type="term" value="P:regulation of DNA-templated transcription"/>
    <property type="evidence" value="ECO:0007669"/>
    <property type="project" value="InterPro"/>
</dbReference>
<feature type="compositionally biased region" description="Low complexity" evidence="10">
    <location>
        <begin position="387"/>
        <end position="403"/>
    </location>
</feature>
<organism evidence="11 12">
    <name type="scientific">Calycina marina</name>
    <dbReference type="NCBI Taxonomy" id="1763456"/>
    <lineage>
        <taxon>Eukaryota</taxon>
        <taxon>Fungi</taxon>
        <taxon>Dikarya</taxon>
        <taxon>Ascomycota</taxon>
        <taxon>Pezizomycotina</taxon>
        <taxon>Leotiomycetes</taxon>
        <taxon>Helotiales</taxon>
        <taxon>Pezizellaceae</taxon>
        <taxon>Calycina</taxon>
    </lineage>
</organism>
<dbReference type="GO" id="GO:0005634">
    <property type="term" value="C:nucleus"/>
    <property type="evidence" value="ECO:0007669"/>
    <property type="project" value="UniProtKB-SubCell"/>
</dbReference>
<evidence type="ECO:0000313" key="11">
    <source>
        <dbReference type="EMBL" id="KAG9242705.1"/>
    </source>
</evidence>
<name>A0A9P7Z0N7_9HELO</name>
<dbReference type="OrthoDB" id="3361892at2759"/>
<keyword evidence="3" id="KW-0808">Transferase</keyword>
<comment type="subcellular location">
    <subcellularLocation>
        <location evidence="1">Nucleus</location>
    </subcellularLocation>
</comment>